<dbReference type="AlphaFoldDB" id="A0A9N9ATC1"/>
<accession>A0A9N9ATC1</accession>
<reference evidence="2" key="1">
    <citation type="submission" date="2021-06" db="EMBL/GenBank/DDBJ databases">
        <authorList>
            <person name="Kallberg Y."/>
            <person name="Tangrot J."/>
            <person name="Rosling A."/>
        </authorList>
    </citation>
    <scope>NUCLEOTIDE SEQUENCE</scope>
    <source>
        <strain evidence="2">FL966</strain>
    </source>
</reference>
<protein>
    <submittedName>
        <fullName evidence="2">24548_t:CDS:1</fullName>
    </submittedName>
</protein>
<keyword evidence="3" id="KW-1185">Reference proteome</keyword>
<sequence>MNETGFVLSPKLKKVIAEKSTHQVHKISHRNETDHISVAPIIFAAKEELVSFKKEIKLLKEENVLFKKNNLLMQEELETFKKPGTCPLKLVLKYPVRLVHPSQVSNELNTANLSTQPLKKKKTLSFDQLLTNEESLQELKKTDELVKKKAKTAKHKKEEVFHKKKEALHKKKETL</sequence>
<dbReference type="EMBL" id="CAJVQA010002257">
    <property type="protein sequence ID" value="CAG8541961.1"/>
    <property type="molecule type" value="Genomic_DNA"/>
</dbReference>
<evidence type="ECO:0000256" key="1">
    <source>
        <dbReference type="SAM" id="MobiDB-lite"/>
    </source>
</evidence>
<evidence type="ECO:0000313" key="2">
    <source>
        <dbReference type="EMBL" id="CAG8541961.1"/>
    </source>
</evidence>
<gene>
    <name evidence="2" type="ORF">CPELLU_LOCUS4343</name>
</gene>
<evidence type="ECO:0000313" key="3">
    <source>
        <dbReference type="Proteomes" id="UP000789759"/>
    </source>
</evidence>
<dbReference type="Proteomes" id="UP000789759">
    <property type="component" value="Unassembled WGS sequence"/>
</dbReference>
<dbReference type="OrthoDB" id="2483402at2759"/>
<feature type="region of interest" description="Disordered" evidence="1">
    <location>
        <begin position="147"/>
        <end position="175"/>
    </location>
</feature>
<name>A0A9N9ATC1_9GLOM</name>
<comment type="caution">
    <text evidence="2">The sequence shown here is derived from an EMBL/GenBank/DDBJ whole genome shotgun (WGS) entry which is preliminary data.</text>
</comment>
<organism evidence="2 3">
    <name type="scientific">Cetraspora pellucida</name>
    <dbReference type="NCBI Taxonomy" id="1433469"/>
    <lineage>
        <taxon>Eukaryota</taxon>
        <taxon>Fungi</taxon>
        <taxon>Fungi incertae sedis</taxon>
        <taxon>Mucoromycota</taxon>
        <taxon>Glomeromycotina</taxon>
        <taxon>Glomeromycetes</taxon>
        <taxon>Diversisporales</taxon>
        <taxon>Gigasporaceae</taxon>
        <taxon>Cetraspora</taxon>
    </lineage>
</organism>
<proteinExistence type="predicted"/>
<feature type="compositionally biased region" description="Basic residues" evidence="1">
    <location>
        <begin position="162"/>
        <end position="175"/>
    </location>
</feature>